<dbReference type="HOGENOM" id="CLU_078149_1_0_4"/>
<dbReference type="STRING" id="1565605.PG1C_11600"/>
<name>A0A0C5J1A4_9PROT</name>
<keyword evidence="3" id="KW-1185">Reference proteome</keyword>
<accession>A0A0C5J1A4</accession>
<gene>
    <name evidence="2" type="ORF">PG1C_11600</name>
</gene>
<feature type="domain" description="Extradiol ring-cleavage dioxygenase class III enzyme subunit B" evidence="1">
    <location>
        <begin position="24"/>
        <end position="252"/>
    </location>
</feature>
<dbReference type="SUPFAM" id="SSF53213">
    <property type="entry name" value="LigB-like"/>
    <property type="match status" value="1"/>
</dbReference>
<organism evidence="2 3">
    <name type="scientific">Rugosibacter aromaticivorans</name>
    <dbReference type="NCBI Taxonomy" id="1565605"/>
    <lineage>
        <taxon>Bacteria</taxon>
        <taxon>Pseudomonadati</taxon>
        <taxon>Pseudomonadota</taxon>
        <taxon>Betaproteobacteria</taxon>
        <taxon>Nitrosomonadales</taxon>
        <taxon>Sterolibacteriaceae</taxon>
        <taxon>Rugosibacter</taxon>
    </lineage>
</organism>
<dbReference type="InterPro" id="IPR004183">
    <property type="entry name" value="Xdiol_dOase_suB"/>
</dbReference>
<protein>
    <submittedName>
        <fullName evidence="2">Catalytic subunit of meta cleavage enzyme</fullName>
    </submittedName>
</protein>
<reference evidence="2 3" key="1">
    <citation type="journal article" date="2015" name="Genome Announc.">
        <title>Complete Genome Sequence of a Novel Bacterium within the Family Rhodocyclaceae That Degrades Polycyclic Aromatic Hydrocarbons.</title>
        <authorList>
            <person name="Singleton D.R."/>
            <person name="Dickey A.N."/>
            <person name="Scholl E.H."/>
            <person name="Wright F.A."/>
            <person name="Aitken M.D."/>
        </authorList>
    </citation>
    <scope>NUCLEOTIDE SEQUENCE [LARGE SCALE GENOMIC DNA]</scope>
    <source>
        <strain evidence="3">PG1-Ca6</strain>
    </source>
</reference>
<dbReference type="Proteomes" id="UP000061603">
    <property type="component" value="Chromosome"/>
</dbReference>
<dbReference type="KEGG" id="rbu:PG1C_11600"/>
<dbReference type="EMBL" id="CP010554">
    <property type="protein sequence ID" value="AJP48897.1"/>
    <property type="molecule type" value="Genomic_DNA"/>
</dbReference>
<dbReference type="GO" id="GO:0016702">
    <property type="term" value="F:oxidoreductase activity, acting on single donors with incorporation of molecular oxygen, incorporation of two atoms of oxygen"/>
    <property type="evidence" value="ECO:0007669"/>
    <property type="project" value="UniProtKB-ARBA"/>
</dbReference>
<proteinExistence type="predicted"/>
<dbReference type="GO" id="GO:0008198">
    <property type="term" value="F:ferrous iron binding"/>
    <property type="evidence" value="ECO:0007669"/>
    <property type="project" value="InterPro"/>
</dbReference>
<dbReference type="Gene3D" id="3.40.830.10">
    <property type="entry name" value="LigB-like"/>
    <property type="match status" value="1"/>
</dbReference>
<evidence type="ECO:0000313" key="3">
    <source>
        <dbReference type="Proteomes" id="UP000061603"/>
    </source>
</evidence>
<dbReference type="Pfam" id="PF02900">
    <property type="entry name" value="LigB"/>
    <property type="match status" value="1"/>
</dbReference>
<sequence>MGKIVAACGVSHILMSPMGCEGPAQNVVDGFQTLGRRLLAAQPDAVIIISSDHMFNIDLAMQPRFVIGMSDHYTPMGDMDIPRTPITGHRALAEAIVKQADQDGFDLCQAEEYRLDHGVMIPLLFMGLSHLPIVPLIVNINTHPMPSAQRCLILGETLRQAIETDLPAASRVAVIGAGGLSHWLCVPRHGDVDEAFDHQVMDELCAGRHAALAQAGNADIIARGGNGGIEIMNWLMAAQAARSSGGEKIFYEPMRSWFTGLGGVLYHVT</sequence>
<evidence type="ECO:0000259" key="1">
    <source>
        <dbReference type="Pfam" id="PF02900"/>
    </source>
</evidence>
<dbReference type="RefSeq" id="WP_202634958.1">
    <property type="nucleotide sequence ID" value="NZ_CP010554.1"/>
</dbReference>
<evidence type="ECO:0000313" key="2">
    <source>
        <dbReference type="EMBL" id="AJP48897.1"/>
    </source>
</evidence>
<dbReference type="AlphaFoldDB" id="A0A0C5J1A4"/>